<keyword evidence="10 20" id="KW-1015">Disulfide bond</keyword>
<dbReference type="PANTHER" id="PTHR45656:SF4">
    <property type="entry name" value="PROTEIN CBR-CLEC-78"/>
    <property type="match status" value="1"/>
</dbReference>
<dbReference type="InterPro" id="IPR051277">
    <property type="entry name" value="SEZ6_CSMD_C4BPB_Regulators"/>
</dbReference>
<dbReference type="PANTHER" id="PTHR45656">
    <property type="entry name" value="PROTEIN CBR-CLEC-78"/>
    <property type="match status" value="1"/>
</dbReference>
<dbReference type="InterPro" id="IPR011176">
    <property type="entry name" value="CCP_VACV_C3/B5"/>
</dbReference>
<dbReference type="GO" id="GO:0045916">
    <property type="term" value="P:negative regulation of complement activation"/>
    <property type="evidence" value="ECO:0007669"/>
    <property type="project" value="InterPro"/>
</dbReference>
<feature type="disulfide bond" evidence="20">
    <location>
        <begin position="202"/>
        <end position="244"/>
    </location>
</feature>
<evidence type="ECO:0000256" key="8">
    <source>
        <dbReference type="ARBA" id="ARBA00022870"/>
    </source>
</evidence>
<evidence type="ECO:0000256" key="15">
    <source>
        <dbReference type="ARBA" id="ARBA00066298"/>
    </source>
</evidence>
<evidence type="ECO:0000256" key="9">
    <source>
        <dbReference type="ARBA" id="ARBA00023136"/>
    </source>
</evidence>
<keyword evidence="4 21" id="KW-0768">Sushi</keyword>
<dbReference type="SMART" id="SM00032">
    <property type="entry name" value="CCP"/>
    <property type="match status" value="4"/>
</dbReference>
<name>A0A097IVN3_9POXV</name>
<evidence type="ECO:0000256" key="14">
    <source>
        <dbReference type="ARBA" id="ARBA00058638"/>
    </source>
</evidence>
<dbReference type="GO" id="GO:0020002">
    <property type="term" value="C:host cell plasma membrane"/>
    <property type="evidence" value="ECO:0007669"/>
    <property type="project" value="UniProtKB-SubCell"/>
</dbReference>
<dbReference type="InterPro" id="IPR035976">
    <property type="entry name" value="Sushi/SCR/CCP_sf"/>
</dbReference>
<comment type="subcellular location">
    <subcellularLocation>
        <location evidence="13">Host cell membrane</location>
        <topology evidence="13">Peripheral membrane protein</topology>
        <orientation evidence="13">Extracellular side</orientation>
    </subcellularLocation>
    <subcellularLocation>
        <location evidence="1">Virion membrane</location>
        <topology evidence="1">Peripheral membrane protein</topology>
    </subcellularLocation>
</comment>
<comment type="function">
    <text evidence="14">Serves to protect the virus against complement attack by inhibiting both classical and alternative pathways of complement activation. Binds C3b and C4b.</text>
</comment>
<dbReference type="Proteomes" id="UP000121784">
    <property type="component" value="Segment"/>
</dbReference>
<dbReference type="Gene3D" id="2.10.70.10">
    <property type="entry name" value="Complement Module, domain 1"/>
    <property type="match status" value="4"/>
</dbReference>
<evidence type="ECO:0000256" key="19">
    <source>
        <dbReference type="ARBA" id="ARBA00082341"/>
    </source>
</evidence>
<evidence type="ECO:0000259" key="22">
    <source>
        <dbReference type="PROSITE" id="PS50923"/>
    </source>
</evidence>
<comment type="similarity">
    <text evidence="2">Belongs to the receptors of complement activation (RCA) family.</text>
</comment>
<feature type="disulfide bond" evidence="20">
    <location>
        <begin position="21"/>
        <end position="66"/>
    </location>
</feature>
<reference evidence="23 24" key="1">
    <citation type="submission" date="2014-09" db="EMBL/GenBank/DDBJ databases">
        <title>Complete Genome Sequence of the Embu Virus Strain SPAn 880.</title>
        <authorList>
            <person name="Ibrahim M.S."/>
            <person name="Antwerpen M.H."/>
            <person name="Georgi E."/>
            <person name="Vette P."/>
            <person name="Zoeller G."/>
            <person name="Meyer H."/>
        </authorList>
    </citation>
    <scope>NUCLEOTIDE SEQUENCE [LARGE SCALE GENOMIC DNA]</scope>
    <source>
        <strain evidence="23">SPAn880</strain>
    </source>
</reference>
<sequence length="262" mass="28869">MNVSGVVLITLLKIIYVLSCCNVPTSPVNMKFKQELKSQYNVGDSVGYECLLGYRKQRPGSIYAKCTGNGWKLNNQCVKRRCSTPRDIDNGQVDINGVEFGSSIVYSCNRGYSLIGESTSYCELGYDGSMVWSHDAPICESIKCGSPPEVTNGHHSGYDDVYTDGTVLTYSCNSGYSLIGTTGIVCNNGQWTDTPTCMKVKCPYPTVQNAYVTSVFKRSYSLNDRVYFTCKDGYTLSGSYSSTCSSDNTWKPELPTCVRVKD</sequence>
<dbReference type="CDD" id="cd00033">
    <property type="entry name" value="CCP"/>
    <property type="match status" value="4"/>
</dbReference>
<feature type="disulfide bond" evidence="20">
    <location>
        <begin position="172"/>
        <end position="197"/>
    </location>
</feature>
<keyword evidence="8" id="KW-1043">Host membrane</keyword>
<feature type="disulfide bond" evidence="20 21">
    <location>
        <begin position="230"/>
        <end position="257"/>
    </location>
</feature>
<feature type="domain" description="Sushi" evidence="22">
    <location>
        <begin position="200"/>
        <end position="259"/>
    </location>
</feature>
<evidence type="ECO:0000256" key="6">
    <source>
        <dbReference type="ARBA" id="ARBA00022737"/>
    </source>
</evidence>
<accession>A0A097IVN3</accession>
<dbReference type="GO" id="GO:0042784">
    <property type="term" value="P:symbiont-mediated suppression of host complement activation"/>
    <property type="evidence" value="ECO:0007669"/>
    <property type="project" value="UniProtKB-KW"/>
</dbReference>
<feature type="domain" description="Sushi" evidence="22">
    <location>
        <begin position="80"/>
        <end position="141"/>
    </location>
</feature>
<evidence type="ECO:0000256" key="2">
    <source>
        <dbReference type="ARBA" id="ARBA00010908"/>
    </source>
</evidence>
<comment type="subunit">
    <text evidence="15">Heterodimer with A56 protein; disulfide-linked.</text>
</comment>
<comment type="caution">
    <text evidence="21">Lacks conserved residue(s) required for the propagation of feature annotation.</text>
</comment>
<dbReference type="GO" id="GO:0055036">
    <property type="term" value="C:virion membrane"/>
    <property type="evidence" value="ECO:0007669"/>
    <property type="project" value="UniProtKB-SubCell"/>
</dbReference>
<feature type="domain" description="Sushi" evidence="22">
    <location>
        <begin position="142"/>
        <end position="199"/>
    </location>
</feature>
<evidence type="ECO:0000256" key="21">
    <source>
        <dbReference type="PROSITE-ProRule" id="PRU00302"/>
    </source>
</evidence>
<evidence type="ECO:0000256" key="4">
    <source>
        <dbReference type="ARBA" id="ARBA00022659"/>
    </source>
</evidence>
<evidence type="ECO:0000256" key="20">
    <source>
        <dbReference type="PIRSR" id="PIRSR002486-1"/>
    </source>
</evidence>
<dbReference type="GO" id="GO:0016020">
    <property type="term" value="C:membrane"/>
    <property type="evidence" value="ECO:0007669"/>
    <property type="project" value="InterPro"/>
</dbReference>
<evidence type="ECO:0000256" key="18">
    <source>
        <dbReference type="ARBA" id="ARBA00078481"/>
    </source>
</evidence>
<evidence type="ECO:0000256" key="5">
    <source>
        <dbReference type="ARBA" id="ARBA00022729"/>
    </source>
</evidence>
<gene>
    <name evidence="23" type="primary">26</name>
</gene>
<feature type="disulfide bond" evidence="20">
    <location>
        <begin position="82"/>
        <end position="122"/>
    </location>
</feature>
<feature type="disulfide bond" evidence="20">
    <location>
        <begin position="144"/>
        <end position="186"/>
    </location>
</feature>
<dbReference type="SUPFAM" id="SSF57535">
    <property type="entry name" value="Complement control module/SCR domain"/>
    <property type="match status" value="4"/>
</dbReference>
<keyword evidence="11" id="KW-1087">Inhibition of host complement factors by virus</keyword>
<evidence type="ECO:0000256" key="3">
    <source>
        <dbReference type="ARBA" id="ARBA00022511"/>
    </source>
</evidence>
<keyword evidence="9" id="KW-0472">Membrane</keyword>
<evidence type="ECO:0000256" key="7">
    <source>
        <dbReference type="ARBA" id="ARBA00022844"/>
    </source>
</evidence>
<evidence type="ECO:0000256" key="17">
    <source>
        <dbReference type="ARBA" id="ARBA00077807"/>
    </source>
</evidence>
<proteinExistence type="inferred from homology"/>
<keyword evidence="6" id="KW-0677">Repeat</keyword>
<keyword evidence="12" id="KW-0899">Viral immunoevasion</keyword>
<evidence type="ECO:0000256" key="16">
    <source>
        <dbReference type="ARBA" id="ARBA00070875"/>
    </source>
</evidence>
<keyword evidence="11" id="KW-0945">Host-virus interaction</keyword>
<evidence type="ECO:0000256" key="11">
    <source>
        <dbReference type="ARBA" id="ARBA00023252"/>
    </source>
</evidence>
<feature type="domain" description="Sushi" evidence="22">
    <location>
        <begin position="19"/>
        <end position="79"/>
    </location>
</feature>
<organism evidence="23 24">
    <name type="scientific">Cotia virus</name>
    <dbReference type="NCBI Taxonomy" id="39444"/>
    <lineage>
        <taxon>Viruses</taxon>
        <taxon>Varidnaviria</taxon>
        <taxon>Bamfordvirae</taxon>
        <taxon>Nucleocytoviricota</taxon>
        <taxon>Pokkesviricetes</taxon>
        <taxon>Chitovirales</taxon>
        <taxon>Poxviridae</taxon>
        <taxon>Chordopoxvirinae</taxon>
        <taxon>Oryzopoxvirus</taxon>
        <taxon>Oryzopoxvirus cotia</taxon>
    </lineage>
</organism>
<protein>
    <recommendedName>
        <fullName evidence="16">Complement control protein C3</fullName>
    </recommendedName>
    <alternativeName>
        <fullName evidence="19">28 kDa protein</fullName>
    </alternativeName>
    <alternativeName>
        <fullName evidence="17">Secretory protein 35</fullName>
    </alternativeName>
    <alternativeName>
        <fullName evidence="18">VCP</fullName>
    </alternativeName>
</protein>
<keyword evidence="3" id="KW-1032">Host cell membrane</keyword>
<evidence type="ECO:0000256" key="13">
    <source>
        <dbReference type="ARBA" id="ARBA00037804"/>
    </source>
</evidence>
<dbReference type="EMBL" id="KM595078">
    <property type="protein sequence ID" value="AIT70641.1"/>
    <property type="molecule type" value="Genomic_DNA"/>
</dbReference>
<feature type="disulfide bond" evidence="20">
    <location>
        <begin position="108"/>
        <end position="139"/>
    </location>
</feature>
<dbReference type="InterPro" id="IPR000436">
    <property type="entry name" value="Sushi_SCR_CCP_dom"/>
</dbReference>
<evidence type="ECO:0000256" key="12">
    <source>
        <dbReference type="ARBA" id="ARBA00023280"/>
    </source>
</evidence>
<dbReference type="Pfam" id="PF00084">
    <property type="entry name" value="Sushi"/>
    <property type="match status" value="4"/>
</dbReference>
<evidence type="ECO:0000256" key="1">
    <source>
        <dbReference type="ARBA" id="ARBA00004650"/>
    </source>
</evidence>
<dbReference type="PIRSF" id="PIRSF002486">
    <property type="entry name" value="CIP_VAC_C3L"/>
    <property type="match status" value="1"/>
</dbReference>
<dbReference type="FunFam" id="2.10.70.10:FF:000014">
    <property type="entry name" value="Membrane cofactor protein"/>
    <property type="match status" value="1"/>
</dbReference>
<feature type="disulfide bond" evidence="20 21">
    <location>
        <begin position="50"/>
        <end position="77"/>
    </location>
</feature>
<keyword evidence="7" id="KW-0946">Virion</keyword>
<evidence type="ECO:0000313" key="24">
    <source>
        <dbReference type="Proteomes" id="UP000121784"/>
    </source>
</evidence>
<dbReference type="GO" id="GO:0001848">
    <property type="term" value="F:complement binding"/>
    <property type="evidence" value="ECO:0007669"/>
    <property type="project" value="InterPro"/>
</dbReference>
<evidence type="ECO:0000313" key="23">
    <source>
        <dbReference type="EMBL" id="AIT70641.1"/>
    </source>
</evidence>
<evidence type="ECO:0000256" key="10">
    <source>
        <dbReference type="ARBA" id="ARBA00023157"/>
    </source>
</evidence>
<dbReference type="PROSITE" id="PS50923">
    <property type="entry name" value="SUSHI"/>
    <property type="match status" value="4"/>
</dbReference>
<keyword evidence="5" id="KW-0732">Signal</keyword>